<comment type="caution">
    <text evidence="1">The sequence shown here is derived from an EMBL/GenBank/DDBJ whole genome shotgun (WGS) entry which is preliminary data.</text>
</comment>
<dbReference type="SUPFAM" id="SSF52833">
    <property type="entry name" value="Thioredoxin-like"/>
    <property type="match status" value="1"/>
</dbReference>
<reference evidence="1" key="1">
    <citation type="submission" date="2022-03" db="EMBL/GenBank/DDBJ databases">
        <title>A functionally conserved STORR gene fusion in Papaver species that diverged 16.8 million years ago.</title>
        <authorList>
            <person name="Catania T."/>
        </authorList>
    </citation>
    <scope>NUCLEOTIDE SEQUENCE</scope>
    <source>
        <strain evidence="1">S-191538</strain>
    </source>
</reference>
<dbReference type="AlphaFoldDB" id="A0AA41RNC2"/>
<proteinExistence type="predicted"/>
<accession>A0AA41RNC2</accession>
<dbReference type="InterPro" id="IPR036249">
    <property type="entry name" value="Thioredoxin-like_sf"/>
</dbReference>
<protein>
    <recommendedName>
        <fullName evidence="3">Thioredoxin domain-containing protein</fullName>
    </recommendedName>
</protein>
<gene>
    <name evidence="1" type="ORF">MKW94_013796</name>
</gene>
<evidence type="ECO:0000313" key="2">
    <source>
        <dbReference type="Proteomes" id="UP001177140"/>
    </source>
</evidence>
<name>A0AA41RNC2_PAPNU</name>
<evidence type="ECO:0000313" key="1">
    <source>
        <dbReference type="EMBL" id="MCL7021447.1"/>
    </source>
</evidence>
<dbReference type="EMBL" id="JAJJMA010000747">
    <property type="protein sequence ID" value="MCL7021447.1"/>
    <property type="molecule type" value="Genomic_DNA"/>
</dbReference>
<dbReference type="Gene3D" id="3.40.30.10">
    <property type="entry name" value="Glutaredoxin"/>
    <property type="match status" value="1"/>
</dbReference>
<dbReference type="Proteomes" id="UP001177140">
    <property type="component" value="Unassembled WGS sequence"/>
</dbReference>
<sequence length="78" mass="9104">MSISGADFTSSNEIVKIISTECIPYYPYRNVPTILVYYNNVVKGTYGGSHHFGWRDAVLDQVRRRFMVDQQQSWEVRI</sequence>
<organism evidence="1 2">
    <name type="scientific">Papaver nudicaule</name>
    <name type="common">Iceland poppy</name>
    <dbReference type="NCBI Taxonomy" id="74823"/>
    <lineage>
        <taxon>Eukaryota</taxon>
        <taxon>Viridiplantae</taxon>
        <taxon>Streptophyta</taxon>
        <taxon>Embryophyta</taxon>
        <taxon>Tracheophyta</taxon>
        <taxon>Spermatophyta</taxon>
        <taxon>Magnoliopsida</taxon>
        <taxon>Ranunculales</taxon>
        <taxon>Papaveraceae</taxon>
        <taxon>Papaveroideae</taxon>
        <taxon>Papaver</taxon>
    </lineage>
</organism>
<keyword evidence="2" id="KW-1185">Reference proteome</keyword>
<evidence type="ECO:0008006" key="3">
    <source>
        <dbReference type="Google" id="ProtNLM"/>
    </source>
</evidence>